<name>A0A4D6LW33_VIGUN</name>
<feature type="compositionally biased region" description="Polar residues" evidence="1">
    <location>
        <begin position="32"/>
        <end position="57"/>
    </location>
</feature>
<proteinExistence type="predicted"/>
<evidence type="ECO:0000313" key="3">
    <source>
        <dbReference type="Proteomes" id="UP000501690"/>
    </source>
</evidence>
<sequence>MDKTDRLNDTDGTGGLDDPDESKDLDAKSKTGLKSRTSPTSRTGLSSKTTRTDQAGQLTRLGQAGLTTLNDKVSPTTLTYLANLTIQMGQPCHKNKKHVRENCYGPHSVTPSGVPNTKHSSYLSQDYQTRRLTLKRTIFLGPSLPATTRTLTPATLTNPSHNSRNARVHPPSQATTQGMSIRATTQGMSRVYSLSQGTTQGIPFRATTQGTLQQVDL</sequence>
<protein>
    <submittedName>
        <fullName evidence="2">Uncharacterized protein</fullName>
    </submittedName>
</protein>
<gene>
    <name evidence="2" type="ORF">DEO72_LG5g954</name>
</gene>
<accession>A0A4D6LW33</accession>
<feature type="region of interest" description="Disordered" evidence="1">
    <location>
        <begin position="154"/>
        <end position="178"/>
    </location>
</feature>
<organism evidence="2 3">
    <name type="scientific">Vigna unguiculata</name>
    <name type="common">Cowpea</name>
    <dbReference type="NCBI Taxonomy" id="3917"/>
    <lineage>
        <taxon>Eukaryota</taxon>
        <taxon>Viridiplantae</taxon>
        <taxon>Streptophyta</taxon>
        <taxon>Embryophyta</taxon>
        <taxon>Tracheophyta</taxon>
        <taxon>Spermatophyta</taxon>
        <taxon>Magnoliopsida</taxon>
        <taxon>eudicotyledons</taxon>
        <taxon>Gunneridae</taxon>
        <taxon>Pentapetalae</taxon>
        <taxon>rosids</taxon>
        <taxon>fabids</taxon>
        <taxon>Fabales</taxon>
        <taxon>Fabaceae</taxon>
        <taxon>Papilionoideae</taxon>
        <taxon>50 kb inversion clade</taxon>
        <taxon>NPAAA clade</taxon>
        <taxon>indigoferoid/millettioid clade</taxon>
        <taxon>Phaseoleae</taxon>
        <taxon>Vigna</taxon>
    </lineage>
</organism>
<dbReference type="Proteomes" id="UP000501690">
    <property type="component" value="Linkage Group LG5"/>
</dbReference>
<evidence type="ECO:0000256" key="1">
    <source>
        <dbReference type="SAM" id="MobiDB-lite"/>
    </source>
</evidence>
<reference evidence="2 3" key="1">
    <citation type="submission" date="2019-04" db="EMBL/GenBank/DDBJ databases">
        <title>An improved genome assembly and genetic linkage map for asparagus bean, Vigna unguiculata ssp. sesquipedialis.</title>
        <authorList>
            <person name="Xia Q."/>
            <person name="Zhang R."/>
            <person name="Dong Y."/>
        </authorList>
    </citation>
    <scope>NUCLEOTIDE SEQUENCE [LARGE SCALE GENOMIC DNA]</scope>
    <source>
        <tissue evidence="2">Leaf</tissue>
    </source>
</reference>
<dbReference type="AlphaFoldDB" id="A0A4D6LW33"/>
<keyword evidence="3" id="KW-1185">Reference proteome</keyword>
<feature type="region of interest" description="Disordered" evidence="1">
    <location>
        <begin position="1"/>
        <end position="57"/>
    </location>
</feature>
<dbReference type="EMBL" id="CP039349">
    <property type="protein sequence ID" value="QCD92885.1"/>
    <property type="molecule type" value="Genomic_DNA"/>
</dbReference>
<evidence type="ECO:0000313" key="2">
    <source>
        <dbReference type="EMBL" id="QCD92885.1"/>
    </source>
</evidence>